<proteinExistence type="predicted"/>
<evidence type="ECO:0000256" key="2">
    <source>
        <dbReference type="SAM" id="MobiDB-lite"/>
    </source>
</evidence>
<accession>A0A8G0LDN6</accession>
<keyword evidence="4" id="KW-1185">Reference proteome</keyword>
<feature type="coiled-coil region" evidence="1">
    <location>
        <begin position="240"/>
        <end position="267"/>
    </location>
</feature>
<dbReference type="AlphaFoldDB" id="A0A8G0LDN6"/>
<name>A0A8G0LDN6_9HYPO</name>
<gene>
    <name evidence="3" type="ORF">H0G86_007294</name>
</gene>
<evidence type="ECO:0000256" key="1">
    <source>
        <dbReference type="SAM" id="Coils"/>
    </source>
</evidence>
<feature type="coiled-coil region" evidence="1">
    <location>
        <begin position="302"/>
        <end position="337"/>
    </location>
</feature>
<organism evidence="3 4">
    <name type="scientific">Trichoderma simmonsii</name>
    <dbReference type="NCBI Taxonomy" id="1491479"/>
    <lineage>
        <taxon>Eukaryota</taxon>
        <taxon>Fungi</taxon>
        <taxon>Dikarya</taxon>
        <taxon>Ascomycota</taxon>
        <taxon>Pezizomycotina</taxon>
        <taxon>Sordariomycetes</taxon>
        <taxon>Hypocreomycetidae</taxon>
        <taxon>Hypocreales</taxon>
        <taxon>Hypocreaceae</taxon>
        <taxon>Trichoderma</taxon>
    </lineage>
</organism>
<evidence type="ECO:0000313" key="4">
    <source>
        <dbReference type="Proteomes" id="UP000826661"/>
    </source>
</evidence>
<feature type="region of interest" description="Disordered" evidence="2">
    <location>
        <begin position="193"/>
        <end position="230"/>
    </location>
</feature>
<sequence>MTYRNNLLTWQNADGQMQRVEGLNLDLYLDTSTNTAIFKIYGYVLLKGSKSKSSKQAVYLFIHPETIQSITLQIEHAAPFSTLIQSGPIHHSLYFSLTAQPHLVVPKNLILESRPKTKALLDSIKALATVTAFTVHLSNLDTVTSTQENLELIASTFSLSHNDNRPSTNTRRANLTTLYAGRGGEIVNAKNDGANAEADLPPYSEPAPSRSHHSTKRKRDLSDHDTERPSTTQDHILLILKDICTRLDSIEGRMVKLEDKVSEALDSTHSRGEEGRLELLEEVENRIDDCITDMRIESQDIIEDLKDEVDATLERLDSEASERIERLENDIEENTTKVVEKCLKKKLTNASLRIDGSVFLDI</sequence>
<reference evidence="3 4" key="1">
    <citation type="journal article" date="2021" name="BMC Genomics">
        <title>Telomere-to-telomere genome assembly of asparaginase-producing Trichoderma simmonsii.</title>
        <authorList>
            <person name="Chung D."/>
            <person name="Kwon Y.M."/>
            <person name="Yang Y."/>
        </authorList>
    </citation>
    <scope>NUCLEOTIDE SEQUENCE [LARGE SCALE GENOMIC DNA]</scope>
    <source>
        <strain evidence="3 4">GH-Sj1</strain>
    </source>
</reference>
<protein>
    <submittedName>
        <fullName evidence="3">Uncharacterized protein</fullName>
    </submittedName>
</protein>
<keyword evidence="1" id="KW-0175">Coiled coil</keyword>
<evidence type="ECO:0000313" key="3">
    <source>
        <dbReference type="EMBL" id="QYT00197.1"/>
    </source>
</evidence>
<feature type="compositionally biased region" description="Basic residues" evidence="2">
    <location>
        <begin position="210"/>
        <end position="219"/>
    </location>
</feature>
<dbReference type="EMBL" id="CP075867">
    <property type="protein sequence ID" value="QYT00197.1"/>
    <property type="molecule type" value="Genomic_DNA"/>
</dbReference>
<dbReference type="Proteomes" id="UP000826661">
    <property type="component" value="Chromosome IV"/>
</dbReference>